<dbReference type="PANTHER" id="PTHR30069">
    <property type="entry name" value="TONB-DEPENDENT OUTER MEMBRANE RECEPTOR"/>
    <property type="match status" value="1"/>
</dbReference>
<keyword evidence="6 10" id="KW-0798">TonB box</keyword>
<evidence type="ECO:0000256" key="5">
    <source>
        <dbReference type="ARBA" id="ARBA00022692"/>
    </source>
</evidence>
<keyword evidence="14" id="KW-1185">Reference proteome</keyword>
<reference evidence="13 14" key="1">
    <citation type="submission" date="2018-06" db="EMBL/GenBank/DDBJ databases">
        <authorList>
            <consortium name="Pathogen Informatics"/>
            <person name="Doyle S."/>
        </authorList>
    </citation>
    <scope>NUCLEOTIDE SEQUENCE [LARGE SCALE GENOMIC DNA]</scope>
    <source>
        <strain evidence="13 14">NCTC12714</strain>
    </source>
</reference>
<proteinExistence type="inferred from homology"/>
<keyword evidence="8 9" id="KW-0998">Cell outer membrane</keyword>
<dbReference type="InterPro" id="IPR000531">
    <property type="entry name" value="Beta-barrel_TonB"/>
</dbReference>
<dbReference type="AlphaFoldDB" id="A0A377PV95"/>
<evidence type="ECO:0000256" key="9">
    <source>
        <dbReference type="PROSITE-ProRule" id="PRU01360"/>
    </source>
</evidence>
<keyword evidence="4 9" id="KW-1134">Transmembrane beta strand</keyword>
<dbReference type="Pfam" id="PF00593">
    <property type="entry name" value="TonB_dep_Rec_b-barrel"/>
    <property type="match status" value="1"/>
</dbReference>
<dbReference type="PROSITE" id="PS52016">
    <property type="entry name" value="TONB_DEPENDENT_REC_3"/>
    <property type="match status" value="1"/>
</dbReference>
<evidence type="ECO:0000259" key="12">
    <source>
        <dbReference type="Pfam" id="PF07715"/>
    </source>
</evidence>
<evidence type="ECO:0000256" key="4">
    <source>
        <dbReference type="ARBA" id="ARBA00022452"/>
    </source>
</evidence>
<keyword evidence="3 9" id="KW-0813">Transport</keyword>
<feature type="domain" description="TonB-dependent receptor-like beta-barrel" evidence="11">
    <location>
        <begin position="242"/>
        <end position="664"/>
    </location>
</feature>
<evidence type="ECO:0000256" key="2">
    <source>
        <dbReference type="ARBA" id="ARBA00009810"/>
    </source>
</evidence>
<dbReference type="InterPro" id="IPR036942">
    <property type="entry name" value="Beta-barrel_TonB_sf"/>
</dbReference>
<keyword evidence="7 9" id="KW-0472">Membrane</keyword>
<protein>
    <submittedName>
        <fullName evidence="13">Iron-regulated outer membrane protein FrpB2</fullName>
    </submittedName>
</protein>
<dbReference type="GO" id="GO:0015344">
    <property type="term" value="F:siderophore uptake transmembrane transporter activity"/>
    <property type="evidence" value="ECO:0007669"/>
    <property type="project" value="TreeGrafter"/>
</dbReference>
<dbReference type="Proteomes" id="UP000255139">
    <property type="component" value="Unassembled WGS sequence"/>
</dbReference>
<evidence type="ECO:0000259" key="11">
    <source>
        <dbReference type="Pfam" id="PF00593"/>
    </source>
</evidence>
<sequence length="710" mass="79558">MKKFFFYYSLSLCCALANQENQNSETQTHKLNAVTATSHLQGYETSTKTIITADDLEQTQASNLKEIFKGDTSIAIGGGGNTAQKIYVRGFETFMMRVTIDGAAQTGNAFHHQGNVMADPSLLKQVVVSKGVSDASSGPGGLTGSIAFQTKDASDFLRKGQKFGAEISTGFFTNFGYRAQVTAYARLFNDVGILASVNHQNILNYRDAKNVYKNFLTTRNAVLGSNSLQNNILFKVSGQIDNNQNFSVGFNILNDLATRPFRANITNPPGQSFDAELFRHLDQNQNFNAHYEYKPEHSNTSIKTSVYNNIKNVNLTPLFDTKNTIMQDKEGSLPRAIVFNNYGGNVRLSNDFNDIHLLEYGLDFQGISVRDDNMQEDEKTAMNVKFNKGKEEAYIFGGFAQDSWQILPNLKWGFGSRADLYYYYDKNSQSHFTGGVSPSTGLYYTPLDGLDISLKYAFSTRGAMPGDATLLRDTMIEISPNLKSEYSNHAEFTLDYGNDFMSARFATYVGNILNFINSYGKGTGTTTSARTGLRDNLKYPIINYGFELGLAFYYERLSAQLGVARNWLTAGGVGNGKLLADTYELGATWGYTFNISLKYEMDNFDVAWFSRFVTGFKDGTQGFNIYQEQFEDIGKEGYTISDVHFNYYPLGKDKLTLRFSILNIFNQFYVDPTSPLKVEADNSKSESINQVRAALYEPGTDYRIEVRYRF</sequence>
<comment type="similarity">
    <text evidence="2 9 10">Belongs to the TonB-dependent receptor family.</text>
</comment>
<name>A0A377PV95_9HELI</name>
<dbReference type="EMBL" id="UGJE01000002">
    <property type="protein sequence ID" value="STQ85543.1"/>
    <property type="molecule type" value="Genomic_DNA"/>
</dbReference>
<dbReference type="InterPro" id="IPR037066">
    <property type="entry name" value="Plug_dom_sf"/>
</dbReference>
<evidence type="ECO:0000256" key="6">
    <source>
        <dbReference type="ARBA" id="ARBA00023077"/>
    </source>
</evidence>
<dbReference type="SUPFAM" id="SSF56935">
    <property type="entry name" value="Porins"/>
    <property type="match status" value="1"/>
</dbReference>
<organism evidence="13 14">
    <name type="scientific">Helicobacter muridarum</name>
    <dbReference type="NCBI Taxonomy" id="216"/>
    <lineage>
        <taxon>Bacteria</taxon>
        <taxon>Pseudomonadati</taxon>
        <taxon>Campylobacterota</taxon>
        <taxon>Epsilonproteobacteria</taxon>
        <taxon>Campylobacterales</taxon>
        <taxon>Helicobacteraceae</taxon>
        <taxon>Helicobacter</taxon>
    </lineage>
</organism>
<dbReference type="GO" id="GO:0009279">
    <property type="term" value="C:cell outer membrane"/>
    <property type="evidence" value="ECO:0007669"/>
    <property type="project" value="UniProtKB-SubCell"/>
</dbReference>
<feature type="domain" description="TonB-dependent receptor plug" evidence="12">
    <location>
        <begin position="46"/>
        <end position="144"/>
    </location>
</feature>
<evidence type="ECO:0000313" key="14">
    <source>
        <dbReference type="Proteomes" id="UP000255139"/>
    </source>
</evidence>
<dbReference type="InterPro" id="IPR012910">
    <property type="entry name" value="Plug_dom"/>
</dbReference>
<gene>
    <name evidence="13" type="primary">bhuA_2</name>
    <name evidence="13" type="ORF">NCTC12714_00328</name>
</gene>
<dbReference type="InterPro" id="IPR039426">
    <property type="entry name" value="TonB-dep_rcpt-like"/>
</dbReference>
<evidence type="ECO:0000256" key="1">
    <source>
        <dbReference type="ARBA" id="ARBA00004571"/>
    </source>
</evidence>
<dbReference type="Gene3D" id="2.40.170.20">
    <property type="entry name" value="TonB-dependent receptor, beta-barrel domain"/>
    <property type="match status" value="1"/>
</dbReference>
<keyword evidence="5 9" id="KW-0812">Transmembrane</keyword>
<dbReference type="GO" id="GO:0044718">
    <property type="term" value="P:siderophore transmembrane transport"/>
    <property type="evidence" value="ECO:0007669"/>
    <property type="project" value="TreeGrafter"/>
</dbReference>
<dbReference type="RefSeq" id="WP_114985918.1">
    <property type="nucleotide sequence ID" value="NZ_UGJE01000002.1"/>
</dbReference>
<evidence type="ECO:0000256" key="8">
    <source>
        <dbReference type="ARBA" id="ARBA00023237"/>
    </source>
</evidence>
<comment type="subcellular location">
    <subcellularLocation>
        <location evidence="1 9">Cell outer membrane</location>
        <topology evidence="1 9">Multi-pass membrane protein</topology>
    </subcellularLocation>
</comment>
<dbReference type="Pfam" id="PF07715">
    <property type="entry name" value="Plug"/>
    <property type="match status" value="1"/>
</dbReference>
<dbReference type="Gene3D" id="2.170.130.10">
    <property type="entry name" value="TonB-dependent receptor, plug domain"/>
    <property type="match status" value="1"/>
</dbReference>
<evidence type="ECO:0000256" key="3">
    <source>
        <dbReference type="ARBA" id="ARBA00022448"/>
    </source>
</evidence>
<evidence type="ECO:0000256" key="7">
    <source>
        <dbReference type="ARBA" id="ARBA00023136"/>
    </source>
</evidence>
<accession>A0A377PV95</accession>
<evidence type="ECO:0000313" key="13">
    <source>
        <dbReference type="EMBL" id="STQ85543.1"/>
    </source>
</evidence>
<evidence type="ECO:0000256" key="10">
    <source>
        <dbReference type="RuleBase" id="RU003357"/>
    </source>
</evidence>
<dbReference type="PANTHER" id="PTHR30069:SF41">
    <property type="entry name" value="HEME_HEMOPEXIN UTILIZATION PROTEIN C"/>
    <property type="match status" value="1"/>
</dbReference>